<name>A0A9X7PIB4_9ACTN</name>
<organism evidence="4 5">
    <name type="scientific">Streptosporangium nondiastaticum</name>
    <dbReference type="NCBI Taxonomy" id="35764"/>
    <lineage>
        <taxon>Bacteria</taxon>
        <taxon>Bacillati</taxon>
        <taxon>Actinomycetota</taxon>
        <taxon>Actinomycetes</taxon>
        <taxon>Streptosporangiales</taxon>
        <taxon>Streptosporangiaceae</taxon>
        <taxon>Streptosporangium</taxon>
    </lineage>
</organism>
<keyword evidence="5" id="KW-1185">Reference proteome</keyword>
<gene>
    <name evidence="4" type="ORF">B7P34_10010</name>
</gene>
<comment type="caution">
    <text evidence="4">The sequence shown here is derived from an EMBL/GenBank/DDBJ whole genome shotgun (WGS) entry which is preliminary data.</text>
</comment>
<evidence type="ECO:0000313" key="5">
    <source>
        <dbReference type="Proteomes" id="UP000242427"/>
    </source>
</evidence>
<dbReference type="InterPro" id="IPR050832">
    <property type="entry name" value="Bact_Acetyltransf"/>
</dbReference>
<dbReference type="InterPro" id="IPR016181">
    <property type="entry name" value="Acyl_CoA_acyltransferase"/>
</dbReference>
<evidence type="ECO:0000256" key="2">
    <source>
        <dbReference type="ARBA" id="ARBA00023315"/>
    </source>
</evidence>
<dbReference type="Gene3D" id="3.40.630.30">
    <property type="match status" value="1"/>
</dbReference>
<proteinExistence type="predicted"/>
<dbReference type="Proteomes" id="UP000242427">
    <property type="component" value="Unassembled WGS sequence"/>
</dbReference>
<dbReference type="OrthoDB" id="3030at2"/>
<feature type="domain" description="N-acetyltransferase" evidence="3">
    <location>
        <begin position="31"/>
        <end position="185"/>
    </location>
</feature>
<accession>A0A9X7PIB4</accession>
<dbReference type="CDD" id="cd04301">
    <property type="entry name" value="NAT_SF"/>
    <property type="match status" value="1"/>
</dbReference>
<dbReference type="SUPFAM" id="SSF55729">
    <property type="entry name" value="Acyl-CoA N-acyltransferases (Nat)"/>
    <property type="match status" value="1"/>
</dbReference>
<reference evidence="4 5" key="1">
    <citation type="submission" date="2018-03" db="EMBL/GenBank/DDBJ databases">
        <title>Chitinolytic properties of Streptosporangium nondiastaticum TBG75A20.</title>
        <authorList>
            <person name="Gayathri V."/>
            <person name="Shiburaj S."/>
        </authorList>
    </citation>
    <scope>NUCLEOTIDE SEQUENCE [LARGE SCALE GENOMIC DNA]</scope>
    <source>
        <strain evidence="4 5">TBG75A20</strain>
    </source>
</reference>
<keyword evidence="1" id="KW-0808">Transferase</keyword>
<dbReference type="EMBL" id="PXWG01000016">
    <property type="protein sequence ID" value="PSJ28927.1"/>
    <property type="molecule type" value="Genomic_DNA"/>
</dbReference>
<dbReference type="GO" id="GO:0016747">
    <property type="term" value="F:acyltransferase activity, transferring groups other than amino-acyl groups"/>
    <property type="evidence" value="ECO:0007669"/>
    <property type="project" value="InterPro"/>
</dbReference>
<dbReference type="PANTHER" id="PTHR43877">
    <property type="entry name" value="AMINOALKYLPHOSPHONATE N-ACETYLTRANSFERASE-RELATED-RELATED"/>
    <property type="match status" value="1"/>
</dbReference>
<dbReference type="AlphaFoldDB" id="A0A9X7PIB4"/>
<dbReference type="Pfam" id="PF00583">
    <property type="entry name" value="Acetyltransf_1"/>
    <property type="match status" value="1"/>
</dbReference>
<protein>
    <submittedName>
        <fullName evidence="4">N-acetyltransferase</fullName>
    </submittedName>
</protein>
<dbReference type="InterPro" id="IPR000182">
    <property type="entry name" value="GNAT_dom"/>
</dbReference>
<evidence type="ECO:0000259" key="3">
    <source>
        <dbReference type="PROSITE" id="PS51186"/>
    </source>
</evidence>
<dbReference type="PROSITE" id="PS51186">
    <property type="entry name" value="GNAT"/>
    <property type="match status" value="1"/>
</dbReference>
<evidence type="ECO:0000256" key="1">
    <source>
        <dbReference type="ARBA" id="ARBA00022679"/>
    </source>
</evidence>
<sequence>MPPAAQPAAVVYRPALPGEHAAAEAIDNSFTTATVLEVTSSDEGFRLRETAVDPPLRKVFPEDEEEGVEEGDEDALVIVARAGDELCGAISLTRSEWNRRLVIADLRVAPGHRGRGIGPALMERALAHGRELGARTAWLEVTNVNAPAVRVYRRMGFALCGLDTSLYRGTASEGETALFMSRPLS</sequence>
<keyword evidence="2" id="KW-0012">Acyltransferase</keyword>
<dbReference type="RefSeq" id="WP_106675470.1">
    <property type="nucleotide sequence ID" value="NZ_PXWG01000016.1"/>
</dbReference>
<evidence type="ECO:0000313" key="4">
    <source>
        <dbReference type="EMBL" id="PSJ28927.1"/>
    </source>
</evidence>